<keyword evidence="2" id="KW-1133">Transmembrane helix</keyword>
<evidence type="ECO:0000259" key="4">
    <source>
        <dbReference type="Pfam" id="PF18701"/>
    </source>
</evidence>
<keyword evidence="6" id="KW-1185">Reference proteome</keyword>
<evidence type="ECO:0000256" key="1">
    <source>
        <dbReference type="SAM" id="MobiDB-lite"/>
    </source>
</evidence>
<organism evidence="5 6">
    <name type="scientific">Ancylostoma duodenale</name>
    <dbReference type="NCBI Taxonomy" id="51022"/>
    <lineage>
        <taxon>Eukaryota</taxon>
        <taxon>Metazoa</taxon>
        <taxon>Ecdysozoa</taxon>
        <taxon>Nematoda</taxon>
        <taxon>Chromadorea</taxon>
        <taxon>Rhabditida</taxon>
        <taxon>Rhabditina</taxon>
        <taxon>Rhabditomorpha</taxon>
        <taxon>Strongyloidea</taxon>
        <taxon>Ancylostomatidae</taxon>
        <taxon>Ancylostomatinae</taxon>
        <taxon>Ancylostoma</taxon>
    </lineage>
</organism>
<feature type="transmembrane region" description="Helical" evidence="2">
    <location>
        <begin position="379"/>
        <end position="396"/>
    </location>
</feature>
<dbReference type="InterPro" id="IPR009878">
    <property type="entry name" value="Phlebovirus_G2_fusion"/>
</dbReference>
<keyword evidence="2" id="KW-0812">Transmembrane</keyword>
<proteinExistence type="predicted"/>
<feature type="compositionally biased region" description="Basic and acidic residues" evidence="1">
    <location>
        <begin position="159"/>
        <end position="173"/>
    </location>
</feature>
<dbReference type="AlphaFoldDB" id="A0A0C2GFG5"/>
<evidence type="ECO:0008006" key="7">
    <source>
        <dbReference type="Google" id="ProtNLM"/>
    </source>
</evidence>
<dbReference type="Pfam" id="PF18701">
    <property type="entry name" value="DUF5641"/>
    <property type="match status" value="1"/>
</dbReference>
<feature type="domain" description="DUF5641" evidence="4">
    <location>
        <begin position="60"/>
        <end position="151"/>
    </location>
</feature>
<dbReference type="PANTHER" id="PTHR47331">
    <property type="entry name" value="PHD-TYPE DOMAIN-CONTAINING PROTEIN"/>
    <property type="match status" value="1"/>
</dbReference>
<feature type="transmembrane region" description="Helical" evidence="2">
    <location>
        <begin position="344"/>
        <end position="367"/>
    </location>
</feature>
<keyword evidence="2" id="KW-0472">Membrane</keyword>
<evidence type="ECO:0000259" key="3">
    <source>
        <dbReference type="Pfam" id="PF07245"/>
    </source>
</evidence>
<dbReference type="InterPro" id="IPR040676">
    <property type="entry name" value="DUF5641"/>
</dbReference>
<dbReference type="Pfam" id="PF07245">
    <property type="entry name" value="Phlebovirus_G2"/>
    <property type="match status" value="1"/>
</dbReference>
<dbReference type="OrthoDB" id="5872033at2759"/>
<feature type="domain" description="Phlebovirus glycoprotein G2 fusion" evidence="3">
    <location>
        <begin position="434"/>
        <end position="495"/>
    </location>
</feature>
<dbReference type="PANTHER" id="PTHR47331:SF6">
    <property type="entry name" value="DOUBLECORTIN DOMAIN-CONTAINING PROTEIN"/>
    <property type="match status" value="1"/>
</dbReference>
<feature type="transmembrane region" description="Helical" evidence="2">
    <location>
        <begin position="416"/>
        <end position="434"/>
    </location>
</feature>
<evidence type="ECO:0000313" key="6">
    <source>
        <dbReference type="Proteomes" id="UP000054047"/>
    </source>
</evidence>
<gene>
    <name evidence="5" type="ORF">ANCDUO_13987</name>
</gene>
<sequence length="502" mass="56967">MDDSLLPLRPIDFIQRDMDVTLPLSFPDEDAADPTFLPSSERLRLETRLQALKALHSSYSLTERFWELWKNQYLTALREQHRRNIDNKRGSTREVREGEVVLLTDPFQKRNNWKLARISKLIPSSDGAVREVEVYCNKKTLRRPINQLIPLELEGTNNETERSNMSKDQKMEPHPATNRYDLRPRTKAASSAKKQQGQSSVACFTTSRSMTWPASVYLKMALCLAAMIVASGEQPRMSIAQGIHDSVQADYAIECRERGLYLHAPQSHEYELCVNNYCITEKTAPVHKLLDLPPEEMLHNFEAHWKLRTGNSYTTVETSCPAQPFCSSIACTLCAANILNPECWPIAALMGLGVSLYLLIAVCYTICYIPVTVGRPCRLILVGTCGVLCLLVRFLVNCVHQLIWRILRKGPRQRPTRILEALAIFGLIYAALACQEVNIFPHHLRDCRIVKGKSTCNVEIAAVVKINPFKQEACLTFRRNGSGILNARLRWEGLRLLLIALH</sequence>
<reference evidence="5 6" key="1">
    <citation type="submission" date="2013-12" db="EMBL/GenBank/DDBJ databases">
        <title>Draft genome of the parsitic nematode Ancylostoma duodenale.</title>
        <authorList>
            <person name="Mitreva M."/>
        </authorList>
    </citation>
    <scope>NUCLEOTIDE SEQUENCE [LARGE SCALE GENOMIC DNA]</scope>
    <source>
        <strain evidence="5 6">Zhejiang</strain>
    </source>
</reference>
<dbReference type="EMBL" id="KN736638">
    <property type="protein sequence ID" value="KIH55846.1"/>
    <property type="molecule type" value="Genomic_DNA"/>
</dbReference>
<protein>
    <recommendedName>
        <fullName evidence="7">DUF5641 domain-containing protein</fullName>
    </recommendedName>
</protein>
<accession>A0A0C2GFG5</accession>
<name>A0A0C2GFG5_9BILA</name>
<dbReference type="Proteomes" id="UP000054047">
    <property type="component" value="Unassembled WGS sequence"/>
</dbReference>
<evidence type="ECO:0000256" key="2">
    <source>
        <dbReference type="SAM" id="Phobius"/>
    </source>
</evidence>
<feature type="region of interest" description="Disordered" evidence="1">
    <location>
        <begin position="152"/>
        <end position="194"/>
    </location>
</feature>
<evidence type="ECO:0000313" key="5">
    <source>
        <dbReference type="EMBL" id="KIH55846.1"/>
    </source>
</evidence>